<dbReference type="SUPFAM" id="SSF53335">
    <property type="entry name" value="S-adenosyl-L-methionine-dependent methyltransferases"/>
    <property type="match status" value="1"/>
</dbReference>
<name>A0A8J7GKD2_9ACTN</name>
<keyword evidence="2" id="KW-0489">Methyltransferase</keyword>
<proteinExistence type="predicted"/>
<evidence type="ECO:0000313" key="2">
    <source>
        <dbReference type="EMBL" id="MBG6139781.1"/>
    </source>
</evidence>
<organism evidence="2 3">
    <name type="scientific">Longispora fulva</name>
    <dbReference type="NCBI Taxonomy" id="619741"/>
    <lineage>
        <taxon>Bacteria</taxon>
        <taxon>Bacillati</taxon>
        <taxon>Actinomycetota</taxon>
        <taxon>Actinomycetes</taxon>
        <taxon>Micromonosporales</taxon>
        <taxon>Micromonosporaceae</taxon>
        <taxon>Longispora</taxon>
    </lineage>
</organism>
<accession>A0A8J7GKD2</accession>
<reference evidence="2" key="1">
    <citation type="submission" date="2020-11" db="EMBL/GenBank/DDBJ databases">
        <title>Sequencing the genomes of 1000 actinobacteria strains.</title>
        <authorList>
            <person name="Klenk H.-P."/>
        </authorList>
    </citation>
    <scope>NUCLEOTIDE SEQUENCE</scope>
    <source>
        <strain evidence="2">DSM 45356</strain>
    </source>
</reference>
<comment type="caution">
    <text evidence="2">The sequence shown here is derived from an EMBL/GenBank/DDBJ whole genome shotgun (WGS) entry which is preliminary data.</text>
</comment>
<dbReference type="EMBL" id="JADOUF010000001">
    <property type="protein sequence ID" value="MBG6139781.1"/>
    <property type="molecule type" value="Genomic_DNA"/>
</dbReference>
<gene>
    <name evidence="2" type="ORF">IW245_005975</name>
</gene>
<sequence>MTIIAGDSGLQTSVLEDLGDARKYRRWLAELTLPHLGEHPLEIGSGLGDYAEEWIPHLSAMTASEAEPDRFAQLKARYHEHPTISVRQLGLPSEPDPVPRYTSVVSLNVLEHIADDVGALRSMRGFVRPGGTVVAVVPAFPSAMSRFDHAIGHQRRYTRKSAVAAFEAAGLTVEMARYVNPIGLLTWYVSAKALRMIPRNGLGLRLYDTAVVPVARLVDRVWAPFGQSVFVVARV</sequence>
<dbReference type="InterPro" id="IPR029063">
    <property type="entry name" value="SAM-dependent_MTases_sf"/>
</dbReference>
<dbReference type="RefSeq" id="WP_197006398.1">
    <property type="nucleotide sequence ID" value="NZ_BONS01000006.1"/>
</dbReference>
<protein>
    <submittedName>
        <fullName evidence="2">SAM-dependent methyltransferase</fullName>
    </submittedName>
</protein>
<dbReference type="AlphaFoldDB" id="A0A8J7GKD2"/>
<feature type="domain" description="Methyltransferase type 12" evidence="1">
    <location>
        <begin position="41"/>
        <end position="132"/>
    </location>
</feature>
<keyword evidence="2" id="KW-0808">Transferase</keyword>
<dbReference type="GO" id="GO:0008168">
    <property type="term" value="F:methyltransferase activity"/>
    <property type="evidence" value="ECO:0007669"/>
    <property type="project" value="UniProtKB-KW"/>
</dbReference>
<dbReference type="Proteomes" id="UP000622552">
    <property type="component" value="Unassembled WGS sequence"/>
</dbReference>
<dbReference type="InterPro" id="IPR013217">
    <property type="entry name" value="Methyltransf_12"/>
</dbReference>
<evidence type="ECO:0000259" key="1">
    <source>
        <dbReference type="Pfam" id="PF08242"/>
    </source>
</evidence>
<dbReference type="Pfam" id="PF08242">
    <property type="entry name" value="Methyltransf_12"/>
    <property type="match status" value="1"/>
</dbReference>
<dbReference type="GO" id="GO:0032259">
    <property type="term" value="P:methylation"/>
    <property type="evidence" value="ECO:0007669"/>
    <property type="project" value="UniProtKB-KW"/>
</dbReference>
<evidence type="ECO:0000313" key="3">
    <source>
        <dbReference type="Proteomes" id="UP000622552"/>
    </source>
</evidence>
<keyword evidence="3" id="KW-1185">Reference proteome</keyword>
<dbReference type="Gene3D" id="3.40.50.150">
    <property type="entry name" value="Vaccinia Virus protein VP39"/>
    <property type="match status" value="1"/>
</dbReference>